<evidence type="ECO:0000256" key="6">
    <source>
        <dbReference type="SAM" id="Phobius"/>
    </source>
</evidence>
<feature type="transmembrane region" description="Helical" evidence="6">
    <location>
        <begin position="7"/>
        <end position="30"/>
    </location>
</feature>
<evidence type="ECO:0000313" key="8">
    <source>
        <dbReference type="EMBL" id="SJN14436.1"/>
    </source>
</evidence>
<dbReference type="GO" id="GO:0022857">
    <property type="term" value="F:transmembrane transporter activity"/>
    <property type="evidence" value="ECO:0007669"/>
    <property type="project" value="InterPro"/>
</dbReference>
<evidence type="ECO:0000256" key="1">
    <source>
        <dbReference type="ARBA" id="ARBA00004651"/>
    </source>
</evidence>
<dbReference type="Proteomes" id="UP000196331">
    <property type="component" value="Unassembled WGS sequence"/>
</dbReference>
<evidence type="ECO:0000256" key="3">
    <source>
        <dbReference type="ARBA" id="ARBA00022692"/>
    </source>
</evidence>
<reference evidence="8 9" key="1">
    <citation type="submission" date="2017-02" db="EMBL/GenBank/DDBJ databases">
        <authorList>
            <person name="Dridi B."/>
        </authorList>
    </citation>
    <scope>NUCLEOTIDE SEQUENCE [LARGE SCALE GENOMIC DNA]</scope>
    <source>
        <strain evidence="8 9">JB380</strain>
    </source>
</reference>
<keyword evidence="3 6" id="KW-0812">Transmembrane</keyword>
<sequence>MSPSITLGAVGFGLIAICYGFARFAFGLFLPQIDADLSLSSTMSGVISGGSFLGYCAAIIVSAHLTERLGPRAVATGAALVAAIGMVGIAAAPSSLWLAGAVMLAGSSTGLASPPMAAAVAAAVKPARQSATNTLINAGTGAGVVLSGPAALLMGGQWRIAFLIFAATALCMAIAVIISVPGNTQAAGSRVKGLPPFNKTLKRLIIASFLMGASSTALWSFGSQLVTLRLDWGHTGAGLLWIAIGAAGMAGAGAGALVTRFGINRTHWLFLGALASGILLVGFEGTTPALTLLGGALFGMAYIMLTGVYLVWGVSALPSRPATGLTIGFLTIAIGQTAGAPLFGMIMGQLTPTYAVTAFACLAFTAGLARAGNAANTKSTASALPNA</sequence>
<keyword evidence="5 6" id="KW-0472">Membrane</keyword>
<evidence type="ECO:0000313" key="9">
    <source>
        <dbReference type="Proteomes" id="UP000196331"/>
    </source>
</evidence>
<feature type="domain" description="Major facilitator superfamily (MFS) profile" evidence="7">
    <location>
        <begin position="6"/>
        <end position="378"/>
    </location>
</feature>
<dbReference type="AlphaFoldDB" id="A0A1R4I3Z3"/>
<evidence type="ECO:0000256" key="2">
    <source>
        <dbReference type="ARBA" id="ARBA00022475"/>
    </source>
</evidence>
<dbReference type="RefSeq" id="WP_087110543.1">
    <property type="nucleotide sequence ID" value="NZ_FUKM01000057.1"/>
</dbReference>
<feature type="transmembrane region" description="Helical" evidence="6">
    <location>
        <begin position="73"/>
        <end position="92"/>
    </location>
</feature>
<gene>
    <name evidence="8" type="ORF">CZ787_15135</name>
</gene>
<dbReference type="EMBL" id="FUKM01000057">
    <property type="protein sequence ID" value="SJN14436.1"/>
    <property type="molecule type" value="Genomic_DNA"/>
</dbReference>
<organism evidence="8 9">
    <name type="scientific">Halomonas citrativorans</name>
    <dbReference type="NCBI Taxonomy" id="2742612"/>
    <lineage>
        <taxon>Bacteria</taxon>
        <taxon>Pseudomonadati</taxon>
        <taxon>Pseudomonadota</taxon>
        <taxon>Gammaproteobacteria</taxon>
        <taxon>Oceanospirillales</taxon>
        <taxon>Halomonadaceae</taxon>
        <taxon>Halomonas</taxon>
    </lineage>
</organism>
<comment type="subcellular location">
    <subcellularLocation>
        <location evidence="1">Cell membrane</location>
        <topology evidence="1">Multi-pass membrane protein</topology>
    </subcellularLocation>
</comment>
<dbReference type="PROSITE" id="PS50850">
    <property type="entry name" value="MFS"/>
    <property type="match status" value="1"/>
</dbReference>
<proteinExistence type="predicted"/>
<feature type="transmembrane region" description="Helical" evidence="6">
    <location>
        <begin position="201"/>
        <end position="219"/>
    </location>
</feature>
<feature type="transmembrane region" description="Helical" evidence="6">
    <location>
        <begin position="352"/>
        <end position="369"/>
    </location>
</feature>
<dbReference type="GO" id="GO:0005886">
    <property type="term" value="C:plasma membrane"/>
    <property type="evidence" value="ECO:0007669"/>
    <property type="project" value="UniProtKB-SubCell"/>
</dbReference>
<accession>A0A1R4I3Z3</accession>
<feature type="transmembrane region" description="Helical" evidence="6">
    <location>
        <begin position="289"/>
        <end position="312"/>
    </location>
</feature>
<dbReference type="InterPro" id="IPR020846">
    <property type="entry name" value="MFS_dom"/>
</dbReference>
<dbReference type="InterPro" id="IPR036259">
    <property type="entry name" value="MFS_trans_sf"/>
</dbReference>
<evidence type="ECO:0000259" key="7">
    <source>
        <dbReference type="PROSITE" id="PS50850"/>
    </source>
</evidence>
<dbReference type="SUPFAM" id="SSF103473">
    <property type="entry name" value="MFS general substrate transporter"/>
    <property type="match status" value="1"/>
</dbReference>
<evidence type="ECO:0000256" key="5">
    <source>
        <dbReference type="ARBA" id="ARBA00023136"/>
    </source>
</evidence>
<feature type="transmembrane region" description="Helical" evidence="6">
    <location>
        <begin position="324"/>
        <end position="346"/>
    </location>
</feature>
<dbReference type="PANTHER" id="PTHR43124:SF3">
    <property type="entry name" value="CHLORAMPHENICOL EFFLUX PUMP RV0191"/>
    <property type="match status" value="1"/>
</dbReference>
<keyword evidence="4 6" id="KW-1133">Transmembrane helix</keyword>
<protein>
    <submittedName>
        <fullName evidence="8">Sugar efflux permease, MFS-like</fullName>
    </submittedName>
</protein>
<feature type="transmembrane region" description="Helical" evidence="6">
    <location>
        <begin position="135"/>
        <end position="154"/>
    </location>
</feature>
<feature type="transmembrane region" description="Helical" evidence="6">
    <location>
        <begin position="98"/>
        <end position="123"/>
    </location>
</feature>
<dbReference type="Pfam" id="PF07690">
    <property type="entry name" value="MFS_1"/>
    <property type="match status" value="1"/>
</dbReference>
<dbReference type="Gene3D" id="1.20.1250.20">
    <property type="entry name" value="MFS general substrate transporter like domains"/>
    <property type="match status" value="1"/>
</dbReference>
<feature type="transmembrane region" description="Helical" evidence="6">
    <location>
        <begin position="239"/>
        <end position="259"/>
    </location>
</feature>
<dbReference type="InterPro" id="IPR050189">
    <property type="entry name" value="MFS_Efflux_Transporters"/>
</dbReference>
<dbReference type="PANTHER" id="PTHR43124">
    <property type="entry name" value="PURINE EFFLUX PUMP PBUE"/>
    <property type="match status" value="1"/>
</dbReference>
<keyword evidence="2" id="KW-1003">Cell membrane</keyword>
<dbReference type="InterPro" id="IPR011701">
    <property type="entry name" value="MFS"/>
</dbReference>
<comment type="caution">
    <text evidence="8">The sequence shown here is derived from an EMBL/GenBank/DDBJ whole genome shotgun (WGS) entry which is preliminary data.</text>
</comment>
<name>A0A1R4I3Z3_9GAMM</name>
<feature type="transmembrane region" description="Helical" evidence="6">
    <location>
        <begin position="160"/>
        <end position="180"/>
    </location>
</feature>
<feature type="transmembrane region" description="Helical" evidence="6">
    <location>
        <begin position="42"/>
        <end position="61"/>
    </location>
</feature>
<feature type="transmembrane region" description="Helical" evidence="6">
    <location>
        <begin position="266"/>
        <end position="283"/>
    </location>
</feature>
<evidence type="ECO:0000256" key="4">
    <source>
        <dbReference type="ARBA" id="ARBA00022989"/>
    </source>
</evidence>
<dbReference type="OrthoDB" id="2957247at2"/>